<keyword evidence="3" id="KW-0411">Iron-sulfur</keyword>
<dbReference type="InterPro" id="IPR009051">
    <property type="entry name" value="Helical_ferredxn"/>
</dbReference>
<reference evidence="5" key="1">
    <citation type="submission" date="2020-08" db="EMBL/GenBank/DDBJ databases">
        <title>Genome public.</title>
        <authorList>
            <person name="Liu C."/>
            <person name="Sun Q."/>
        </authorList>
    </citation>
    <scope>NUCLEOTIDE SEQUENCE</scope>
    <source>
        <strain evidence="5">NSJ-15</strain>
    </source>
</reference>
<evidence type="ECO:0000256" key="1">
    <source>
        <dbReference type="ARBA" id="ARBA00022723"/>
    </source>
</evidence>
<sequence length="376" mass="43791">MKYRTYQNSDLSISLLGLGCMRLPKIDPNKPDIDEAAAQEMVDYAYEHGINYFDTAHMYHDGASEEFMGRALKKFDRKSYFLATKMPVWMAESKEDIAKIFDLQLKRLQTDYFDFYLVHSLNVGHYQQMKEFGVYEFLKQKKEEGVIRHLGFSFHDKPELLEQICEEYEWDFAQIQLNYLDWEMQNAKRQYEILQAHHLPCIVMEPVRGGTLANPCEKSNQIFKAANPERSVASWALRYAATLPNVMTVLSGMSNMEQLQDNLSTMDPFVPLEQKDYEVIEQAVAAYKDFYTIPCTGCRYCMECPAGVEIPKMFALYNQYAPQHDTDGYKKAYLQTPESERVNHCVACGKCAKHCPQLIDIPERMKYLANYIKEHF</sequence>
<name>A0A8J6PKC6_9FIRM</name>
<evidence type="ECO:0000256" key="2">
    <source>
        <dbReference type="ARBA" id="ARBA00023004"/>
    </source>
</evidence>
<dbReference type="Gene3D" id="1.10.1060.10">
    <property type="entry name" value="Alpha-helical ferredoxin"/>
    <property type="match status" value="1"/>
</dbReference>
<gene>
    <name evidence="5" type="ORF">H8702_09625</name>
</gene>
<comment type="caution">
    <text evidence="5">The sequence shown here is derived from an EMBL/GenBank/DDBJ whole genome shotgun (WGS) entry which is preliminary data.</text>
</comment>
<dbReference type="SUPFAM" id="SSF46548">
    <property type="entry name" value="alpha-helical ferredoxin"/>
    <property type="match status" value="1"/>
</dbReference>
<keyword evidence="2" id="KW-0408">Iron</keyword>
<protein>
    <submittedName>
        <fullName evidence="5">Aldo/keto reductase</fullName>
    </submittedName>
</protein>
<dbReference type="Proteomes" id="UP000632659">
    <property type="component" value="Unassembled WGS sequence"/>
</dbReference>
<dbReference type="InterPro" id="IPR023210">
    <property type="entry name" value="NADP_OxRdtase_dom"/>
</dbReference>
<dbReference type="GO" id="GO:0046872">
    <property type="term" value="F:metal ion binding"/>
    <property type="evidence" value="ECO:0007669"/>
    <property type="project" value="UniProtKB-KW"/>
</dbReference>
<proteinExistence type="predicted"/>
<dbReference type="InterPro" id="IPR017900">
    <property type="entry name" value="4Fe4S_Fe_S_CS"/>
</dbReference>
<keyword evidence="6" id="KW-1185">Reference proteome</keyword>
<dbReference type="CDD" id="cd19096">
    <property type="entry name" value="AKR_Fe-S_oxidoreductase"/>
    <property type="match status" value="1"/>
</dbReference>
<dbReference type="Pfam" id="PF00248">
    <property type="entry name" value="Aldo_ket_red"/>
    <property type="match status" value="1"/>
</dbReference>
<dbReference type="InterPro" id="IPR036812">
    <property type="entry name" value="NAD(P)_OxRdtase_dom_sf"/>
</dbReference>
<evidence type="ECO:0000313" key="6">
    <source>
        <dbReference type="Proteomes" id="UP000632659"/>
    </source>
</evidence>
<dbReference type="PANTHER" id="PTHR43312">
    <property type="entry name" value="D-THREO-ALDOSE 1-DEHYDROGENASE"/>
    <property type="match status" value="1"/>
</dbReference>
<keyword evidence="1" id="KW-0479">Metal-binding</keyword>
<dbReference type="SUPFAM" id="SSF51430">
    <property type="entry name" value="NAD(P)-linked oxidoreductase"/>
    <property type="match status" value="1"/>
</dbReference>
<dbReference type="InterPro" id="IPR017896">
    <property type="entry name" value="4Fe4S_Fe-S-bd"/>
</dbReference>
<organism evidence="5 6">
    <name type="scientific">Massiliimalia timonensis</name>
    <dbReference type="NCBI Taxonomy" id="1987501"/>
    <lineage>
        <taxon>Bacteria</taxon>
        <taxon>Bacillati</taxon>
        <taxon>Bacillota</taxon>
        <taxon>Clostridia</taxon>
        <taxon>Eubacteriales</taxon>
        <taxon>Oscillospiraceae</taxon>
        <taxon>Massiliimalia</taxon>
    </lineage>
</organism>
<dbReference type="PANTHER" id="PTHR43312:SF2">
    <property type="entry name" value="OXIDOREDUCTASE"/>
    <property type="match status" value="1"/>
</dbReference>
<dbReference type="PROSITE" id="PS51379">
    <property type="entry name" value="4FE4S_FER_2"/>
    <property type="match status" value="1"/>
</dbReference>
<evidence type="ECO:0000256" key="3">
    <source>
        <dbReference type="ARBA" id="ARBA00023014"/>
    </source>
</evidence>
<dbReference type="InterPro" id="IPR053135">
    <property type="entry name" value="AKR2_Oxidoreductase"/>
</dbReference>
<dbReference type="GO" id="GO:0051536">
    <property type="term" value="F:iron-sulfur cluster binding"/>
    <property type="evidence" value="ECO:0007669"/>
    <property type="project" value="UniProtKB-KW"/>
</dbReference>
<evidence type="ECO:0000259" key="4">
    <source>
        <dbReference type="PROSITE" id="PS51379"/>
    </source>
</evidence>
<dbReference type="Gene3D" id="3.20.20.100">
    <property type="entry name" value="NADP-dependent oxidoreductase domain"/>
    <property type="match status" value="1"/>
</dbReference>
<dbReference type="PROSITE" id="PS00198">
    <property type="entry name" value="4FE4S_FER_1"/>
    <property type="match status" value="1"/>
</dbReference>
<feature type="domain" description="4Fe-4S ferredoxin-type" evidence="4">
    <location>
        <begin position="335"/>
        <end position="364"/>
    </location>
</feature>
<dbReference type="EMBL" id="JACRTL010000005">
    <property type="protein sequence ID" value="MBC8611360.1"/>
    <property type="molecule type" value="Genomic_DNA"/>
</dbReference>
<evidence type="ECO:0000313" key="5">
    <source>
        <dbReference type="EMBL" id="MBC8611360.1"/>
    </source>
</evidence>
<dbReference type="RefSeq" id="WP_154825337.1">
    <property type="nucleotide sequence ID" value="NZ_JACRTL010000005.1"/>
</dbReference>
<dbReference type="Pfam" id="PF13187">
    <property type="entry name" value="Fer4_9"/>
    <property type="match status" value="1"/>
</dbReference>
<dbReference type="AlphaFoldDB" id="A0A8J6PKC6"/>
<accession>A0A8J6PKC6</accession>